<evidence type="ECO:0000256" key="1">
    <source>
        <dbReference type="SAM" id="SignalP"/>
    </source>
</evidence>
<protein>
    <recommendedName>
        <fullName evidence="4">SGNH hydrolase-type esterase domain-containing protein</fullName>
    </recommendedName>
</protein>
<proteinExistence type="predicted"/>
<sequence length="797" mass="84918">MKKLLLLPLLLVWFFGQAQTTIQPHAMRFYWQNGHLFQADSLGTVKGDFVGDISIYPFGTKLIAVTIGKATEYYPFKQLLNKSGVPYSTVSVDAAIAAYTTSIPATTVTVDTTLTNSSNPIASVVVKTAVNGLQNQIGTASSSIAQNSTDIATIKANPTVVQYNLQGTWSPSTNTPVLSTTTSLSASSAYVVSTTATAGVSSTVLSGSAITYFNGDYIVATQAGNWVRVAQAATVGDGTITQVKLDTDTKSLLWQQNDPASGYSSKLLDPKGRLLWGITLDGSFEAGKYQTSSIAGSALKPSSVGLAQVGTDVTALMWQTLDPASGYRGALTDPKGRLGWGIRLDGSFEVGKYLDNSIAGTALKASSIGLDRLATDAQSAITNAGRPTTALDALALAAKRRIDFLMIGDSNQLKDGTGWDHGFNYALGNRFGLYASAIYGPRGNMIQGAEFGGTGNFGTAGGGLTSLENYDLASEPYSQIADGVTYNSQFNGVSVAAGATTFNVASALRFWYAYGTFTTGSGSFRVGFRQGTTPYTTFGSGAVINTNTGAETYQLGYTDLAANSGRTGLALEAKWTLPSSTPITGPWQGFFCRLEDTSKKTGVSVHTLYGVGGQSLWDMGTQLNAYSAQKLKNYFAEARRLQLSQNLKPIIVVYVNSGLNDQNEDQSPSLGWRADMSPTSANAYIDNMEAIIKRAEDVYEYAGWDKSELYFLLMPSHPVSDPDAAKLISYRKVCSSLASRKNTSVVDLTNLTTATEMAANNWYLKQANGVDNDVFHLVQAAYEVFATRVVSLIPVVQ</sequence>
<evidence type="ECO:0000313" key="3">
    <source>
        <dbReference type="Proteomes" id="UP000436006"/>
    </source>
</evidence>
<dbReference type="RefSeq" id="WP_157590067.1">
    <property type="nucleotide sequence ID" value="NZ_WPIN01000021.1"/>
</dbReference>
<dbReference type="GO" id="GO:0016788">
    <property type="term" value="F:hydrolase activity, acting on ester bonds"/>
    <property type="evidence" value="ECO:0007669"/>
    <property type="project" value="UniProtKB-ARBA"/>
</dbReference>
<keyword evidence="3" id="KW-1185">Reference proteome</keyword>
<dbReference type="InterPro" id="IPR036514">
    <property type="entry name" value="SGNH_hydro_sf"/>
</dbReference>
<evidence type="ECO:0008006" key="4">
    <source>
        <dbReference type="Google" id="ProtNLM"/>
    </source>
</evidence>
<dbReference type="Proteomes" id="UP000436006">
    <property type="component" value="Unassembled WGS sequence"/>
</dbReference>
<comment type="caution">
    <text evidence="2">The sequence shown here is derived from an EMBL/GenBank/DDBJ whole genome shotgun (WGS) entry which is preliminary data.</text>
</comment>
<accession>A0A7K1SNA0</accession>
<dbReference type="AlphaFoldDB" id="A0A7K1SNA0"/>
<dbReference type="EMBL" id="WPIN01000021">
    <property type="protein sequence ID" value="MVM35261.1"/>
    <property type="molecule type" value="Genomic_DNA"/>
</dbReference>
<feature type="signal peptide" evidence="1">
    <location>
        <begin position="1"/>
        <end position="18"/>
    </location>
</feature>
<organism evidence="2 3">
    <name type="scientific">Spirosoma arboris</name>
    <dbReference type="NCBI Taxonomy" id="2682092"/>
    <lineage>
        <taxon>Bacteria</taxon>
        <taxon>Pseudomonadati</taxon>
        <taxon>Bacteroidota</taxon>
        <taxon>Cytophagia</taxon>
        <taxon>Cytophagales</taxon>
        <taxon>Cytophagaceae</taxon>
        <taxon>Spirosoma</taxon>
    </lineage>
</organism>
<reference evidence="2 3" key="1">
    <citation type="submission" date="2019-12" db="EMBL/GenBank/DDBJ databases">
        <title>Spirosoma sp. HMF4905 genome sequencing and assembly.</title>
        <authorList>
            <person name="Kang H."/>
            <person name="Cha I."/>
            <person name="Kim H."/>
            <person name="Joh K."/>
        </authorList>
    </citation>
    <scope>NUCLEOTIDE SEQUENCE [LARGE SCALE GENOMIC DNA]</scope>
    <source>
        <strain evidence="2 3">HMF4905</strain>
    </source>
</reference>
<feature type="chain" id="PRO_5029913013" description="SGNH hydrolase-type esterase domain-containing protein" evidence="1">
    <location>
        <begin position="19"/>
        <end position="797"/>
    </location>
</feature>
<keyword evidence="1" id="KW-0732">Signal</keyword>
<evidence type="ECO:0000313" key="2">
    <source>
        <dbReference type="EMBL" id="MVM35261.1"/>
    </source>
</evidence>
<gene>
    <name evidence="2" type="ORF">GO755_34890</name>
</gene>
<dbReference type="Gene3D" id="3.40.50.1110">
    <property type="entry name" value="SGNH hydrolase"/>
    <property type="match status" value="1"/>
</dbReference>
<name>A0A7K1SNA0_9BACT</name>
<dbReference type="SUPFAM" id="SSF52266">
    <property type="entry name" value="SGNH hydrolase"/>
    <property type="match status" value="1"/>
</dbReference>